<evidence type="ECO:0008006" key="3">
    <source>
        <dbReference type="Google" id="ProtNLM"/>
    </source>
</evidence>
<dbReference type="Proteomes" id="UP000275267">
    <property type="component" value="Unassembled WGS sequence"/>
</dbReference>
<dbReference type="PANTHER" id="PTHR33074:SF128">
    <property type="entry name" value="EXPRESSED PROTEIN"/>
    <property type="match status" value="1"/>
</dbReference>
<evidence type="ECO:0000313" key="2">
    <source>
        <dbReference type="Proteomes" id="UP000275267"/>
    </source>
</evidence>
<organism evidence="1 2">
    <name type="scientific">Panicum miliaceum</name>
    <name type="common">Proso millet</name>
    <name type="synonym">Broomcorn millet</name>
    <dbReference type="NCBI Taxonomy" id="4540"/>
    <lineage>
        <taxon>Eukaryota</taxon>
        <taxon>Viridiplantae</taxon>
        <taxon>Streptophyta</taxon>
        <taxon>Embryophyta</taxon>
        <taxon>Tracheophyta</taxon>
        <taxon>Spermatophyta</taxon>
        <taxon>Magnoliopsida</taxon>
        <taxon>Liliopsida</taxon>
        <taxon>Poales</taxon>
        <taxon>Poaceae</taxon>
        <taxon>PACMAD clade</taxon>
        <taxon>Panicoideae</taxon>
        <taxon>Panicodae</taxon>
        <taxon>Paniceae</taxon>
        <taxon>Panicinae</taxon>
        <taxon>Panicum</taxon>
        <taxon>Panicum sect. Panicum</taxon>
    </lineage>
</organism>
<dbReference type="PANTHER" id="PTHR33074">
    <property type="entry name" value="EXPRESSED PROTEIN-RELATED"/>
    <property type="match status" value="1"/>
</dbReference>
<protein>
    <recommendedName>
        <fullName evidence="3">DUF1618 domain-containing protein</fullName>
    </recommendedName>
</protein>
<dbReference type="OrthoDB" id="672705at2759"/>
<name>A0A3L6RPI8_PANMI</name>
<evidence type="ECO:0000313" key="1">
    <source>
        <dbReference type="EMBL" id="RLN07662.1"/>
    </source>
</evidence>
<sequence>MSAAAAFPSWAILEPFVFRRDDDASFPDETKAPVRASGTTSWGAPFRIAFSFAEPPRVSRLYVQLPGFPGPDKQTPLVILATHRHLTLLRVATELPNFVMVQDFFIYSAYNPSSLQRLPPCTEPSGQRRRGHLLPYPKDHEGVERRILAIRSMGLLCRGEGEEFAVAELKLFTSRSRNKVHADIFFLKSAVPAGLCGEKWSSMRVPILHSGNPDEDDIRQLSLWNTDDVIPIDRWLCWIDYSRGVLF</sequence>
<dbReference type="AlphaFoldDB" id="A0A3L6RPI8"/>
<gene>
    <name evidence="1" type="ORF">C2845_PM11G12300</name>
</gene>
<dbReference type="EMBL" id="PQIB02000007">
    <property type="protein sequence ID" value="RLN07662.1"/>
    <property type="molecule type" value="Genomic_DNA"/>
</dbReference>
<keyword evidence="2" id="KW-1185">Reference proteome</keyword>
<reference evidence="2" key="1">
    <citation type="journal article" date="2019" name="Nat. Commun.">
        <title>The genome of broomcorn millet.</title>
        <authorList>
            <person name="Zou C."/>
            <person name="Miki D."/>
            <person name="Li D."/>
            <person name="Tang Q."/>
            <person name="Xiao L."/>
            <person name="Rajput S."/>
            <person name="Deng P."/>
            <person name="Jia W."/>
            <person name="Huang R."/>
            <person name="Zhang M."/>
            <person name="Sun Y."/>
            <person name="Hu J."/>
            <person name="Fu X."/>
            <person name="Schnable P.S."/>
            <person name="Li F."/>
            <person name="Zhang H."/>
            <person name="Feng B."/>
            <person name="Zhu X."/>
            <person name="Liu R."/>
            <person name="Schnable J.C."/>
            <person name="Zhu J.-K."/>
            <person name="Zhang H."/>
        </authorList>
    </citation>
    <scope>NUCLEOTIDE SEQUENCE [LARGE SCALE GENOMIC DNA]</scope>
</reference>
<comment type="caution">
    <text evidence="1">The sequence shown here is derived from an EMBL/GenBank/DDBJ whole genome shotgun (WGS) entry which is preliminary data.</text>
</comment>
<proteinExistence type="predicted"/>
<accession>A0A3L6RPI8</accession>